<name>A0A1H8YMF6_9PSEU</name>
<proteinExistence type="predicted"/>
<protein>
    <submittedName>
        <fullName evidence="1">Uncharacterized protein</fullName>
    </submittedName>
</protein>
<evidence type="ECO:0000313" key="1">
    <source>
        <dbReference type="EMBL" id="SEP53367.1"/>
    </source>
</evidence>
<reference evidence="1 2" key="1">
    <citation type="submission" date="2016-10" db="EMBL/GenBank/DDBJ databases">
        <authorList>
            <person name="de Groot N.N."/>
        </authorList>
    </citation>
    <scope>NUCLEOTIDE SEQUENCE [LARGE SCALE GENOMIC DNA]</scope>
    <source>
        <strain evidence="1 2">DSM 44993</strain>
    </source>
</reference>
<evidence type="ECO:0000313" key="2">
    <source>
        <dbReference type="Proteomes" id="UP000198582"/>
    </source>
</evidence>
<organism evidence="1 2">
    <name type="scientific">Amycolatopsis saalfeldensis</name>
    <dbReference type="NCBI Taxonomy" id="394193"/>
    <lineage>
        <taxon>Bacteria</taxon>
        <taxon>Bacillati</taxon>
        <taxon>Actinomycetota</taxon>
        <taxon>Actinomycetes</taxon>
        <taxon>Pseudonocardiales</taxon>
        <taxon>Pseudonocardiaceae</taxon>
        <taxon>Amycolatopsis</taxon>
    </lineage>
</organism>
<dbReference type="OrthoDB" id="4216060at2"/>
<dbReference type="AlphaFoldDB" id="A0A1H8YMF6"/>
<accession>A0A1H8YMF6</accession>
<gene>
    <name evidence="1" type="ORF">SAMN04489732_12691</name>
</gene>
<dbReference type="EMBL" id="FOEF01000026">
    <property type="protein sequence ID" value="SEP53367.1"/>
    <property type="molecule type" value="Genomic_DNA"/>
</dbReference>
<dbReference type="Proteomes" id="UP000198582">
    <property type="component" value="Unassembled WGS sequence"/>
</dbReference>
<dbReference type="STRING" id="394193.SAMN04489732_12691"/>
<keyword evidence="2" id="KW-1185">Reference proteome</keyword>
<sequence length="272" mass="29776">MDQLKFETGLGTYNVTVAPDSVWIHKGLGAHYLQLQMVVGVPEVGPEAGRLLMLETTLYAAMANGLRAPLGSATATVPFKPVGEIRREDLRYLLSNAQLLALEQSRTGDLRLQLQVRGVLPQASGFPGAPEATEHIGIAESRWRQQLAGLGRTLGVDMLIPFPADDEPRREVADLLREAQRLLGGNELDGAMLQVRRALEAITPLSGWNWPGQRKDKRDRTADERWAWIRAALEDQASGALHGDAGTKDYSYSRAEVETLIGMTAALLHIVP</sequence>
<dbReference type="RefSeq" id="WP_091627991.1">
    <property type="nucleotide sequence ID" value="NZ_FOEF01000026.1"/>
</dbReference>